<dbReference type="EMBL" id="WIGN01000001">
    <property type="protein sequence ID" value="KAF6821639.1"/>
    <property type="molecule type" value="Genomic_DNA"/>
</dbReference>
<protein>
    <submittedName>
        <fullName evidence="1">Uncharacterized protein</fullName>
    </submittedName>
</protein>
<dbReference type="AlphaFoldDB" id="A0A8H6JYI0"/>
<gene>
    <name evidence="1" type="ORF">CSOJ01_00142</name>
</gene>
<name>A0A8H6JYI0_9PEZI</name>
<proteinExistence type="predicted"/>
<evidence type="ECO:0000313" key="1">
    <source>
        <dbReference type="EMBL" id="KAF6821639.1"/>
    </source>
</evidence>
<organism evidence="1 2">
    <name type="scientific">Colletotrichum sojae</name>
    <dbReference type="NCBI Taxonomy" id="2175907"/>
    <lineage>
        <taxon>Eukaryota</taxon>
        <taxon>Fungi</taxon>
        <taxon>Dikarya</taxon>
        <taxon>Ascomycota</taxon>
        <taxon>Pezizomycotina</taxon>
        <taxon>Sordariomycetes</taxon>
        <taxon>Hypocreomycetidae</taxon>
        <taxon>Glomerellales</taxon>
        <taxon>Glomerellaceae</taxon>
        <taxon>Colletotrichum</taxon>
        <taxon>Colletotrichum orchidearum species complex</taxon>
    </lineage>
</organism>
<evidence type="ECO:0000313" key="2">
    <source>
        <dbReference type="Proteomes" id="UP000652219"/>
    </source>
</evidence>
<keyword evidence="2" id="KW-1185">Reference proteome</keyword>
<comment type="caution">
    <text evidence="1">The sequence shown here is derived from an EMBL/GenBank/DDBJ whole genome shotgun (WGS) entry which is preliminary data.</text>
</comment>
<sequence length="242" mass="27460">MTTITTSIRPTLNLVQWRQKHSSRYPIRLSDYWPSVRTGPAEPSCIRSRKVWMIDHTMYASTREGGTCVFRSPKPKELHEMQWDIGTGQVGKFVREEEVVLSTTLSQRADLSNYEDTFNHDNSLYKLTRAIRSTISLRPLKKAAMMLYRVDGKSPEKRRRSWFANMLGLDTVLSFREPVIPELVPLPDGCASPHAIFARKFSLVADGLPLPSSLSYDLMPTAEIKARRLLVEAATEGQMSAT</sequence>
<reference evidence="1 2" key="1">
    <citation type="journal article" date="2020" name="Phytopathology">
        <title>Genome Sequence Resources of Colletotrichum truncatum, C. plurivorum, C. musicola, and C. sojae: Four Species Pathogenic to Soybean (Glycine max).</title>
        <authorList>
            <person name="Rogerio F."/>
            <person name="Boufleur T.R."/>
            <person name="Ciampi-Guillardi M."/>
            <person name="Sukno S.A."/>
            <person name="Thon M.R."/>
            <person name="Massola Junior N.S."/>
            <person name="Baroncelli R."/>
        </authorList>
    </citation>
    <scope>NUCLEOTIDE SEQUENCE [LARGE SCALE GENOMIC DNA]</scope>
    <source>
        <strain evidence="1 2">LFN0009</strain>
    </source>
</reference>
<accession>A0A8H6JYI0</accession>
<dbReference type="Proteomes" id="UP000652219">
    <property type="component" value="Unassembled WGS sequence"/>
</dbReference>